<accession>A0A839EP92</accession>
<comment type="caution">
    <text evidence="1">The sequence shown here is derived from an EMBL/GenBank/DDBJ whole genome shotgun (WGS) entry which is preliminary data.</text>
</comment>
<evidence type="ECO:0000313" key="1">
    <source>
        <dbReference type="EMBL" id="MBA8878287.1"/>
    </source>
</evidence>
<evidence type="ECO:0000313" key="2">
    <source>
        <dbReference type="Proteomes" id="UP000549052"/>
    </source>
</evidence>
<sequence length="204" mass="22826">MYSQKNILIGHATNSVDSTDGYFPPRGTVRCSGIARFRNQLARDYGCLLDLDADVSSWSCLDIELVQSERTHLPDFSVVRNGIQSLVDIIPDETGLPAWVSHAVVAAGYNHQVVKFRDVPQNLRLQNARDLLRYARWVCPLGDRIRIVAALDEHGSLSLSDCLSAFREIPPIAGLSSLILHRHIQIEIDDALIGPDTMVRHFER</sequence>
<dbReference type="AlphaFoldDB" id="A0A839EP92"/>
<name>A0A839EP92_9HYPH</name>
<reference evidence="1 2" key="1">
    <citation type="submission" date="2020-07" db="EMBL/GenBank/DDBJ databases">
        <title>Genomic Encyclopedia of Type Strains, Phase IV (KMG-V): Genome sequencing to study the core and pangenomes of soil and plant-associated prokaryotes.</title>
        <authorList>
            <person name="Whitman W."/>
        </authorList>
    </citation>
    <scope>NUCLEOTIDE SEQUENCE [LARGE SCALE GENOMIC DNA]</scope>
    <source>
        <strain evidence="1 2">AN3</strain>
    </source>
</reference>
<protein>
    <recommendedName>
        <fullName evidence="3">TnsA endonuclease N-terminal domain-containing protein</fullName>
    </recommendedName>
</protein>
<evidence type="ECO:0008006" key="3">
    <source>
        <dbReference type="Google" id="ProtNLM"/>
    </source>
</evidence>
<dbReference type="RefSeq" id="WP_182549008.1">
    <property type="nucleotide sequence ID" value="NZ_JACGXN010000002.1"/>
</dbReference>
<gene>
    <name evidence="1" type="ORF">FHW16_001999</name>
</gene>
<organism evidence="1 2">
    <name type="scientific">Phyllobacterium myrsinacearum</name>
    <dbReference type="NCBI Taxonomy" id="28101"/>
    <lineage>
        <taxon>Bacteria</taxon>
        <taxon>Pseudomonadati</taxon>
        <taxon>Pseudomonadota</taxon>
        <taxon>Alphaproteobacteria</taxon>
        <taxon>Hyphomicrobiales</taxon>
        <taxon>Phyllobacteriaceae</taxon>
        <taxon>Phyllobacterium</taxon>
    </lineage>
</organism>
<proteinExistence type="predicted"/>
<keyword evidence="2" id="KW-1185">Reference proteome</keyword>
<dbReference type="EMBL" id="JACGXN010000002">
    <property type="protein sequence ID" value="MBA8878287.1"/>
    <property type="molecule type" value="Genomic_DNA"/>
</dbReference>
<dbReference type="Proteomes" id="UP000549052">
    <property type="component" value="Unassembled WGS sequence"/>
</dbReference>